<feature type="region of interest" description="Disordered" evidence="1">
    <location>
        <begin position="145"/>
        <end position="166"/>
    </location>
</feature>
<evidence type="ECO:0000313" key="2">
    <source>
        <dbReference type="EMBL" id="DAF62490.1"/>
    </source>
</evidence>
<organism evidence="2">
    <name type="scientific">Myoviridae sp. ctIty1</name>
    <dbReference type="NCBI Taxonomy" id="2827673"/>
    <lineage>
        <taxon>Viruses</taxon>
        <taxon>Duplodnaviria</taxon>
        <taxon>Heunggongvirae</taxon>
        <taxon>Uroviricota</taxon>
        <taxon>Caudoviricetes</taxon>
    </lineage>
</organism>
<name>A0A8S5TI95_9CAUD</name>
<dbReference type="EMBL" id="BK032823">
    <property type="protein sequence ID" value="DAF62490.1"/>
    <property type="molecule type" value="Genomic_DNA"/>
</dbReference>
<protein>
    <submittedName>
        <fullName evidence="2">Uncharacterized protein</fullName>
    </submittedName>
</protein>
<feature type="compositionally biased region" description="Basic and acidic residues" evidence="1">
    <location>
        <begin position="240"/>
        <end position="263"/>
    </location>
</feature>
<reference evidence="2" key="1">
    <citation type="journal article" date="2021" name="Proc. Natl. Acad. Sci. U.S.A.">
        <title>A Catalog of Tens of Thousands of Viruses from Human Metagenomes Reveals Hidden Associations with Chronic Diseases.</title>
        <authorList>
            <person name="Tisza M.J."/>
            <person name="Buck C.B."/>
        </authorList>
    </citation>
    <scope>NUCLEOTIDE SEQUENCE</scope>
    <source>
        <strain evidence="2">CtIty1</strain>
    </source>
</reference>
<sequence length="263" mass="29270">MLITESQLNRSTTGFENILDEAVYLNETESALSPVAVPVVENSRIGAAVVNFADVERLAEENCMDYFEAVDAIAEANEIDVDSIAVAVDEARIIMDPEIVNECHNVVVRPISENSDAFIYVDMMLEAFENTGDVTFMNMLVEENEGGDSQTQAEKTADATKGSDNGDAEVGTIRKWLDKIKENCYNRPKEWIANKIAALNLKAEAYKKKTAEMGDKAPWYRKIVDMIMKAITWLTAKMSSPERRTEVAKKLADEKAKKDAEAK</sequence>
<accession>A0A8S5TI95</accession>
<evidence type="ECO:0000256" key="1">
    <source>
        <dbReference type="SAM" id="MobiDB-lite"/>
    </source>
</evidence>
<proteinExistence type="predicted"/>
<feature type="region of interest" description="Disordered" evidence="1">
    <location>
        <begin position="239"/>
        <end position="263"/>
    </location>
</feature>